<reference evidence="1 2" key="1">
    <citation type="submission" date="2019-02" db="EMBL/GenBank/DDBJ databases">
        <title>Genome of Pseudomonas korensis isolated from heavy metal contaminated environment.</title>
        <authorList>
            <person name="Ayangbenro A.S."/>
            <person name="Babalola O."/>
        </authorList>
    </citation>
    <scope>NUCLEOTIDE SEQUENCE [LARGE SCALE GENOMIC DNA]</scope>
    <source>
        <strain evidence="1 2">AB36</strain>
    </source>
</reference>
<accession>A0A4Q4L3I0</accession>
<sequence length="63" mass="7411">MPQTNVGASLLAKAMCQSTYRLNVTPYSRAGSLPHWVLRCVRRNNRPRWCRSRWWSAPPLQRQ</sequence>
<evidence type="ECO:0000313" key="1">
    <source>
        <dbReference type="EMBL" id="RYM41438.1"/>
    </source>
</evidence>
<dbReference type="Proteomes" id="UP000291107">
    <property type="component" value="Unassembled WGS sequence"/>
</dbReference>
<gene>
    <name evidence="1" type="ORF">EVS84_16265</name>
</gene>
<evidence type="ECO:0000313" key="2">
    <source>
        <dbReference type="Proteomes" id="UP000291107"/>
    </source>
</evidence>
<comment type="caution">
    <text evidence="1">The sequence shown here is derived from an EMBL/GenBank/DDBJ whole genome shotgun (WGS) entry which is preliminary data.</text>
</comment>
<dbReference type="AlphaFoldDB" id="A0A4Q4L3I0"/>
<name>A0A4Q4L3I0_9PSED</name>
<dbReference type="EMBL" id="SEUB01000005">
    <property type="protein sequence ID" value="RYM41438.1"/>
    <property type="molecule type" value="Genomic_DNA"/>
</dbReference>
<organism evidence="1 2">
    <name type="scientific">Pseudomonas koreensis</name>
    <dbReference type="NCBI Taxonomy" id="198620"/>
    <lineage>
        <taxon>Bacteria</taxon>
        <taxon>Pseudomonadati</taxon>
        <taxon>Pseudomonadota</taxon>
        <taxon>Gammaproteobacteria</taxon>
        <taxon>Pseudomonadales</taxon>
        <taxon>Pseudomonadaceae</taxon>
        <taxon>Pseudomonas</taxon>
    </lineage>
</organism>
<protein>
    <submittedName>
        <fullName evidence="1">Uncharacterized protein</fullName>
    </submittedName>
</protein>
<proteinExistence type="predicted"/>